<dbReference type="PANTHER" id="PTHR33121:SF70">
    <property type="entry name" value="SIGNALING PROTEIN YKOW"/>
    <property type="match status" value="1"/>
</dbReference>
<dbReference type="SUPFAM" id="SSF52172">
    <property type="entry name" value="CheY-like"/>
    <property type="match status" value="1"/>
</dbReference>
<dbReference type="SMART" id="SM00267">
    <property type="entry name" value="GGDEF"/>
    <property type="match status" value="1"/>
</dbReference>
<accession>A0A4R5TSA0</accession>
<dbReference type="SMART" id="SM00052">
    <property type="entry name" value="EAL"/>
    <property type="match status" value="1"/>
</dbReference>
<dbReference type="Proteomes" id="UP000294796">
    <property type="component" value="Unassembled WGS sequence"/>
</dbReference>
<dbReference type="InterPro" id="IPR043128">
    <property type="entry name" value="Rev_trsase/Diguanyl_cyclase"/>
</dbReference>
<dbReference type="PROSITE" id="PS50110">
    <property type="entry name" value="RESPONSE_REGULATORY"/>
    <property type="match status" value="1"/>
</dbReference>
<evidence type="ECO:0000259" key="4">
    <source>
        <dbReference type="PROSITE" id="PS50887"/>
    </source>
</evidence>
<dbReference type="GO" id="GO:0000160">
    <property type="term" value="P:phosphorelay signal transduction system"/>
    <property type="evidence" value="ECO:0007669"/>
    <property type="project" value="InterPro"/>
</dbReference>
<sequence>MSAADARTRAEFPPAHYWRRWATDAQPAEAPGAEAPDPLAELPALVASRRAEDSDSKADAPYRVLIVEDDPSQALFAESVINGAGMQALVAGAPGEVITSLEQFQPDLVLMDLHMPGMDGVELTGLIRAHAELGRVPIVFLTGDPDPERQFEVLDVGADDFLNKPVRPRHLVLTVQNRVRRARALQGAAKPAERHPATGLHTRPQMLQLLSGAIAGTRDGGLFFLEVEGTSALRDRYGYAALESVLTDAGRHIGTLAGGHPASRLNDNTFLVFATDVSGTQDLAAFARALRDGLGREPFAAGSQTVRLRGLVGYASLSHGFNDAGSALASAEQALRSARTTPIGIAEWQPATQPDIREDVGLADMVREAVDGHGFELAFQPIVAVAGGEEAQYQTLARMRDRDGRLYTAAEFLPAADAAGLLHEIDHRVLSLAIDTMQRRRGEGRGLRLFVTQSARSLTRDGYAAELLSLLAARGIEGSSLVIDVRQEDALIHALSLQEFCSAMVPAGVQLCLSQYRPDAEARALLAQLPLGYVRLSARYSSGLDDGQVRDEMREAIEQAHRLGLQVIGQQVEDPQAAATLWMSGVDFIQGNLVQRAAGGLDFDFQHSVL</sequence>
<dbReference type="GO" id="GO:0071111">
    <property type="term" value="F:cyclic-guanylate-specific phosphodiesterase activity"/>
    <property type="evidence" value="ECO:0007669"/>
    <property type="project" value="InterPro"/>
</dbReference>
<evidence type="ECO:0000259" key="2">
    <source>
        <dbReference type="PROSITE" id="PS50110"/>
    </source>
</evidence>
<dbReference type="PROSITE" id="PS50883">
    <property type="entry name" value="EAL"/>
    <property type="match status" value="1"/>
</dbReference>
<dbReference type="Gene3D" id="3.40.50.2300">
    <property type="match status" value="1"/>
</dbReference>
<protein>
    <submittedName>
        <fullName evidence="5">EAL domain-containing response regulator</fullName>
    </submittedName>
</protein>
<gene>
    <name evidence="5" type="ORF">E2F46_13100</name>
</gene>
<dbReference type="OrthoDB" id="9812260at2"/>
<comment type="caution">
    <text evidence="5">The sequence shown here is derived from an EMBL/GenBank/DDBJ whole genome shotgun (WGS) entry which is preliminary data.</text>
</comment>
<evidence type="ECO:0000256" key="1">
    <source>
        <dbReference type="PROSITE-ProRule" id="PRU00169"/>
    </source>
</evidence>
<dbReference type="InterPro" id="IPR001789">
    <property type="entry name" value="Sig_transdc_resp-reg_receiver"/>
</dbReference>
<feature type="domain" description="EAL" evidence="3">
    <location>
        <begin position="359"/>
        <end position="610"/>
    </location>
</feature>
<dbReference type="Pfam" id="PF00990">
    <property type="entry name" value="GGDEF"/>
    <property type="match status" value="1"/>
</dbReference>
<dbReference type="Pfam" id="PF00072">
    <property type="entry name" value="Response_reg"/>
    <property type="match status" value="1"/>
</dbReference>
<keyword evidence="1" id="KW-0597">Phosphoprotein</keyword>
<evidence type="ECO:0000259" key="3">
    <source>
        <dbReference type="PROSITE" id="PS50883"/>
    </source>
</evidence>
<dbReference type="InterPro" id="IPR035919">
    <property type="entry name" value="EAL_sf"/>
</dbReference>
<feature type="modified residue" description="4-aspartylphosphate" evidence="1">
    <location>
        <position position="112"/>
    </location>
</feature>
<dbReference type="PROSITE" id="PS50887">
    <property type="entry name" value="GGDEF"/>
    <property type="match status" value="1"/>
</dbReference>
<feature type="domain" description="Response regulatory" evidence="2">
    <location>
        <begin position="63"/>
        <end position="179"/>
    </location>
</feature>
<dbReference type="InterPro" id="IPR011006">
    <property type="entry name" value="CheY-like_superfamily"/>
</dbReference>
<name>A0A4R5TSA0_9GAMM</name>
<dbReference type="InterPro" id="IPR050706">
    <property type="entry name" value="Cyclic-di-GMP_PDE-like"/>
</dbReference>
<dbReference type="AlphaFoldDB" id="A0A4R5TSA0"/>
<evidence type="ECO:0000313" key="6">
    <source>
        <dbReference type="Proteomes" id="UP000294796"/>
    </source>
</evidence>
<dbReference type="EMBL" id="SMTF01000012">
    <property type="protein sequence ID" value="TDK22765.1"/>
    <property type="molecule type" value="Genomic_DNA"/>
</dbReference>
<dbReference type="PANTHER" id="PTHR33121">
    <property type="entry name" value="CYCLIC DI-GMP PHOSPHODIESTERASE PDEF"/>
    <property type="match status" value="1"/>
</dbReference>
<dbReference type="InterPro" id="IPR001633">
    <property type="entry name" value="EAL_dom"/>
</dbReference>
<reference evidence="5 6" key="1">
    <citation type="submission" date="2019-03" db="EMBL/GenBank/DDBJ databases">
        <title>Luteimonas zhaokaii sp.nov., isolated from the rectal contents of Plateau pika in Yushu, Qinghai Province, China.</title>
        <authorList>
            <person name="Zhang G."/>
        </authorList>
    </citation>
    <scope>NUCLEOTIDE SEQUENCE [LARGE SCALE GENOMIC DNA]</scope>
    <source>
        <strain evidence="5 6">B9</strain>
    </source>
</reference>
<keyword evidence="6" id="KW-1185">Reference proteome</keyword>
<dbReference type="SUPFAM" id="SSF141868">
    <property type="entry name" value="EAL domain-like"/>
    <property type="match status" value="1"/>
</dbReference>
<dbReference type="Pfam" id="PF00563">
    <property type="entry name" value="EAL"/>
    <property type="match status" value="1"/>
</dbReference>
<organism evidence="5 6">
    <name type="scientific">Luteimonas aestuarii</name>
    <dbReference type="NCBI Taxonomy" id="453837"/>
    <lineage>
        <taxon>Bacteria</taxon>
        <taxon>Pseudomonadati</taxon>
        <taxon>Pseudomonadota</taxon>
        <taxon>Gammaproteobacteria</taxon>
        <taxon>Lysobacterales</taxon>
        <taxon>Lysobacteraceae</taxon>
        <taxon>Luteimonas</taxon>
    </lineage>
</organism>
<dbReference type="Gene3D" id="3.30.70.270">
    <property type="match status" value="1"/>
</dbReference>
<dbReference type="SMART" id="SM00448">
    <property type="entry name" value="REC"/>
    <property type="match status" value="1"/>
</dbReference>
<dbReference type="Gene3D" id="3.20.20.450">
    <property type="entry name" value="EAL domain"/>
    <property type="match status" value="1"/>
</dbReference>
<dbReference type="CDD" id="cd01948">
    <property type="entry name" value="EAL"/>
    <property type="match status" value="1"/>
</dbReference>
<feature type="domain" description="GGDEF" evidence="4">
    <location>
        <begin position="218"/>
        <end position="353"/>
    </location>
</feature>
<evidence type="ECO:0000313" key="5">
    <source>
        <dbReference type="EMBL" id="TDK22765.1"/>
    </source>
</evidence>
<dbReference type="SUPFAM" id="SSF55073">
    <property type="entry name" value="Nucleotide cyclase"/>
    <property type="match status" value="1"/>
</dbReference>
<dbReference type="InterPro" id="IPR000160">
    <property type="entry name" value="GGDEF_dom"/>
</dbReference>
<dbReference type="InterPro" id="IPR029787">
    <property type="entry name" value="Nucleotide_cyclase"/>
</dbReference>
<proteinExistence type="predicted"/>